<feature type="region of interest" description="Disordered" evidence="1">
    <location>
        <begin position="1"/>
        <end position="70"/>
    </location>
</feature>
<sequence length="163" mass="18454">MLSLPSDWEPISGQEHGGVRAQNARRASMSDNKTPDNKIWEAEARYLEVDHEERPPEPRPRREESDFESHVRHVRDRRNLNPDALRELRLSFEQDRKLKAEGKSTTGDDVYRLCACGNPIFSDMSLRLILGHGGLGGCSPTSCVHTKPRVLRTARARNRAGEA</sequence>
<dbReference type="Proteomes" id="UP000014480">
    <property type="component" value="Unassembled WGS sequence"/>
</dbReference>
<evidence type="ECO:0000313" key="3">
    <source>
        <dbReference type="Proteomes" id="UP000014480"/>
    </source>
</evidence>
<keyword evidence="3" id="KW-1185">Reference proteome</keyword>
<reference evidence="3" key="2">
    <citation type="journal article" date="2019" name="Mol. Plant Microbe Interact.">
        <title>Genome sequence resources for four phytopathogenic fungi from the Colletotrichum orbiculare species complex.</title>
        <authorList>
            <person name="Gan P."/>
            <person name="Tsushima A."/>
            <person name="Narusaka M."/>
            <person name="Narusaka Y."/>
            <person name="Takano Y."/>
            <person name="Kubo Y."/>
            <person name="Shirasu K."/>
        </authorList>
    </citation>
    <scope>GENOME REANNOTATION</scope>
    <source>
        <strain evidence="3">104-T / ATCC 96160 / CBS 514.97 / LARS 414 / MAFF 240422</strain>
    </source>
</reference>
<gene>
    <name evidence="2" type="ORF">Cob_v007963</name>
</gene>
<reference evidence="3" key="1">
    <citation type="journal article" date="2013" name="New Phytol.">
        <title>Comparative genomic and transcriptomic analyses reveal the hemibiotrophic stage shift of Colletotrichum fungi.</title>
        <authorList>
            <person name="Gan P."/>
            <person name="Ikeda K."/>
            <person name="Irieda H."/>
            <person name="Narusaka M."/>
            <person name="O'Connell R.J."/>
            <person name="Narusaka Y."/>
            <person name="Takano Y."/>
            <person name="Kubo Y."/>
            <person name="Shirasu K."/>
        </authorList>
    </citation>
    <scope>NUCLEOTIDE SEQUENCE [LARGE SCALE GENOMIC DNA]</scope>
    <source>
        <strain evidence="3">104-T / ATCC 96160 / CBS 514.97 / LARS 414 / MAFF 240422</strain>
    </source>
</reference>
<protein>
    <submittedName>
        <fullName evidence="2">Uncharacterized protein</fullName>
    </submittedName>
</protein>
<comment type="caution">
    <text evidence="2">The sequence shown here is derived from an EMBL/GenBank/DDBJ whole genome shotgun (WGS) entry which is preliminary data.</text>
</comment>
<evidence type="ECO:0000313" key="2">
    <source>
        <dbReference type="EMBL" id="TDZ19114.1"/>
    </source>
</evidence>
<evidence type="ECO:0000256" key="1">
    <source>
        <dbReference type="SAM" id="MobiDB-lite"/>
    </source>
</evidence>
<proteinExistence type="predicted"/>
<accession>A0A484FNN4</accession>
<feature type="compositionally biased region" description="Basic and acidic residues" evidence="1">
    <location>
        <begin position="33"/>
        <end position="70"/>
    </location>
</feature>
<dbReference type="EMBL" id="AMCV02000021">
    <property type="protein sequence ID" value="TDZ19114.1"/>
    <property type="molecule type" value="Genomic_DNA"/>
</dbReference>
<organism evidence="2 3">
    <name type="scientific">Colletotrichum orbiculare (strain 104-T / ATCC 96160 / CBS 514.97 / LARS 414 / MAFF 240422)</name>
    <name type="common">Cucumber anthracnose fungus</name>
    <name type="synonym">Colletotrichum lagenarium</name>
    <dbReference type="NCBI Taxonomy" id="1213857"/>
    <lineage>
        <taxon>Eukaryota</taxon>
        <taxon>Fungi</taxon>
        <taxon>Dikarya</taxon>
        <taxon>Ascomycota</taxon>
        <taxon>Pezizomycotina</taxon>
        <taxon>Sordariomycetes</taxon>
        <taxon>Hypocreomycetidae</taxon>
        <taxon>Glomerellales</taxon>
        <taxon>Glomerellaceae</taxon>
        <taxon>Colletotrichum</taxon>
        <taxon>Colletotrichum orbiculare species complex</taxon>
    </lineage>
</organism>
<name>A0A484FNN4_COLOR</name>
<dbReference type="AlphaFoldDB" id="A0A484FNN4"/>